<dbReference type="RefSeq" id="WP_069095017.1">
    <property type="nucleotide sequence ID" value="NZ_MASI01000003.1"/>
</dbReference>
<proteinExistence type="predicted"/>
<keyword evidence="2" id="KW-1185">Reference proteome</keyword>
<name>A0A1E2S059_9HYPH</name>
<accession>A0A1E2S059</accession>
<dbReference type="AlphaFoldDB" id="A0A1E2S059"/>
<protein>
    <submittedName>
        <fullName evidence="1">Uncharacterized protein</fullName>
    </submittedName>
</protein>
<reference evidence="1 2" key="1">
    <citation type="submission" date="2016-07" db="EMBL/GenBank/DDBJ databases">
        <title>Draft genome sequence of Methyloligella halotolerans C2T (VKM B-2706T=CCUG 61687T=DSM 25045T), a halotolerant polyhydroxybutyrate accumulating methylotroph.</title>
        <authorList>
            <person name="Vasilenko O.V."/>
            <person name="Doronina N.V."/>
            <person name="Poroshina M.N."/>
            <person name="Tarlachkov S.V."/>
            <person name="Trotsenko Y.A."/>
        </authorList>
    </citation>
    <scope>NUCLEOTIDE SEQUENCE [LARGE SCALE GENOMIC DNA]</scope>
    <source>
        <strain evidence="1 2">VKM B-2706</strain>
    </source>
</reference>
<evidence type="ECO:0000313" key="2">
    <source>
        <dbReference type="Proteomes" id="UP000095087"/>
    </source>
</evidence>
<evidence type="ECO:0000313" key="1">
    <source>
        <dbReference type="EMBL" id="ODA67699.1"/>
    </source>
</evidence>
<dbReference type="Proteomes" id="UP000095087">
    <property type="component" value="Unassembled WGS sequence"/>
</dbReference>
<comment type="caution">
    <text evidence="1">The sequence shown here is derived from an EMBL/GenBank/DDBJ whole genome shotgun (WGS) entry which is preliminary data.</text>
</comment>
<gene>
    <name evidence="1" type="ORF">A7A08_01734</name>
</gene>
<sequence length="65" mass="7477">MSQEQEFTFKIEVLEDAGWSVEHVMAGADQLLVAYAAFHETVKQRPGRRVVLCQRARIIAKSWED</sequence>
<dbReference type="EMBL" id="MASI01000003">
    <property type="protein sequence ID" value="ODA67699.1"/>
    <property type="molecule type" value="Genomic_DNA"/>
</dbReference>
<organism evidence="1 2">
    <name type="scientific">Methyloligella halotolerans</name>
    <dbReference type="NCBI Taxonomy" id="1177755"/>
    <lineage>
        <taxon>Bacteria</taxon>
        <taxon>Pseudomonadati</taxon>
        <taxon>Pseudomonadota</taxon>
        <taxon>Alphaproteobacteria</taxon>
        <taxon>Hyphomicrobiales</taxon>
        <taxon>Hyphomicrobiaceae</taxon>
        <taxon>Methyloligella</taxon>
    </lineage>
</organism>